<evidence type="ECO:0000256" key="6">
    <source>
        <dbReference type="ARBA" id="ARBA00022801"/>
    </source>
</evidence>
<evidence type="ECO:0000313" key="9">
    <source>
        <dbReference type="EMBL" id="CAB9511648.1"/>
    </source>
</evidence>
<proteinExistence type="inferred from homology"/>
<sequence>MLPQTSFHISRIPSLILRSATTIRMPSNYCGRGSLLYSSSTRLLGSKAGVPGNPPGEIVLEDYQEALPNIDQDRLKRTVEQIREILGYTTYDLSLYLVEDELMQETNLETRGMNKPTDILSFPFHEPIEPGRLQEPEFQNIPDYFSLGEMMIDVPYVIRGCQEDSEFDNQQQDSDLVYDDNNSEEDRGVSGAMATVYDPEERIHMLLVHGMLHLVGHDHEQDDEYELMVQKEEEILIQLGMMDPAKGNQR</sequence>
<dbReference type="Pfam" id="PF02130">
    <property type="entry name" value="YbeY"/>
    <property type="match status" value="2"/>
</dbReference>
<protein>
    <submittedName>
        <fullName evidence="9">Endoribonuclease YBEY</fullName>
    </submittedName>
</protein>
<evidence type="ECO:0000256" key="4">
    <source>
        <dbReference type="ARBA" id="ARBA00022723"/>
    </source>
</evidence>
<evidence type="ECO:0000256" key="2">
    <source>
        <dbReference type="ARBA" id="ARBA00010875"/>
    </source>
</evidence>
<keyword evidence="3" id="KW-0540">Nuclease</keyword>
<keyword evidence="10" id="KW-1185">Reference proteome</keyword>
<name>A0A9N8HIE4_9STRA</name>
<dbReference type="InterPro" id="IPR020549">
    <property type="entry name" value="YbeY_CS"/>
</dbReference>
<dbReference type="Gene3D" id="3.40.390.30">
    <property type="entry name" value="Metalloproteases ('zincins'), catalytic domain"/>
    <property type="match status" value="1"/>
</dbReference>
<dbReference type="PANTHER" id="PTHR46986:SF1">
    <property type="entry name" value="ENDORIBONUCLEASE YBEY, CHLOROPLASTIC"/>
    <property type="match status" value="1"/>
</dbReference>
<reference evidence="9" key="1">
    <citation type="submission" date="2020-06" db="EMBL/GenBank/DDBJ databases">
        <authorList>
            <consortium name="Plant Systems Biology data submission"/>
        </authorList>
    </citation>
    <scope>NUCLEOTIDE SEQUENCE</scope>
    <source>
        <strain evidence="9">D6</strain>
    </source>
</reference>
<dbReference type="InterPro" id="IPR023091">
    <property type="entry name" value="MetalPrtase_cat_dom_sf_prd"/>
</dbReference>
<dbReference type="PANTHER" id="PTHR46986">
    <property type="entry name" value="ENDORIBONUCLEASE YBEY, CHLOROPLASTIC"/>
    <property type="match status" value="1"/>
</dbReference>
<evidence type="ECO:0000256" key="3">
    <source>
        <dbReference type="ARBA" id="ARBA00022722"/>
    </source>
</evidence>
<dbReference type="PROSITE" id="PS01306">
    <property type="entry name" value="UPF0054"/>
    <property type="match status" value="1"/>
</dbReference>
<evidence type="ECO:0000313" key="10">
    <source>
        <dbReference type="Proteomes" id="UP001153069"/>
    </source>
</evidence>
<comment type="similarity">
    <text evidence="2">Belongs to the endoribonuclease YbeY family.</text>
</comment>
<dbReference type="OrthoDB" id="27226at2759"/>
<dbReference type="GO" id="GO:0006364">
    <property type="term" value="P:rRNA processing"/>
    <property type="evidence" value="ECO:0007669"/>
    <property type="project" value="InterPro"/>
</dbReference>
<dbReference type="GO" id="GO:0004222">
    <property type="term" value="F:metalloendopeptidase activity"/>
    <property type="evidence" value="ECO:0007669"/>
    <property type="project" value="InterPro"/>
</dbReference>
<organism evidence="9 10">
    <name type="scientific">Seminavis robusta</name>
    <dbReference type="NCBI Taxonomy" id="568900"/>
    <lineage>
        <taxon>Eukaryota</taxon>
        <taxon>Sar</taxon>
        <taxon>Stramenopiles</taxon>
        <taxon>Ochrophyta</taxon>
        <taxon>Bacillariophyta</taxon>
        <taxon>Bacillariophyceae</taxon>
        <taxon>Bacillariophycidae</taxon>
        <taxon>Naviculales</taxon>
        <taxon>Naviculaceae</taxon>
        <taxon>Seminavis</taxon>
    </lineage>
</organism>
<comment type="cofactor">
    <cofactor evidence="1">
        <name>Zn(2+)</name>
        <dbReference type="ChEBI" id="CHEBI:29105"/>
    </cofactor>
</comment>
<dbReference type="InterPro" id="IPR002036">
    <property type="entry name" value="YbeY"/>
</dbReference>
<dbReference type="GO" id="GO:0046872">
    <property type="term" value="F:metal ion binding"/>
    <property type="evidence" value="ECO:0007669"/>
    <property type="project" value="UniProtKB-KW"/>
</dbReference>
<keyword evidence="4" id="KW-0479">Metal-binding</keyword>
<comment type="caution">
    <text evidence="9">The sequence shown here is derived from an EMBL/GenBank/DDBJ whole genome shotgun (WGS) entry which is preliminary data.</text>
</comment>
<dbReference type="Proteomes" id="UP001153069">
    <property type="component" value="Unassembled WGS sequence"/>
</dbReference>
<dbReference type="SUPFAM" id="SSF55486">
    <property type="entry name" value="Metalloproteases ('zincins'), catalytic domain"/>
    <property type="match status" value="1"/>
</dbReference>
<feature type="region of interest" description="Disordered" evidence="8">
    <location>
        <begin position="168"/>
        <end position="188"/>
    </location>
</feature>
<dbReference type="GO" id="GO:0004519">
    <property type="term" value="F:endonuclease activity"/>
    <property type="evidence" value="ECO:0007669"/>
    <property type="project" value="UniProtKB-KW"/>
</dbReference>
<evidence type="ECO:0000256" key="5">
    <source>
        <dbReference type="ARBA" id="ARBA00022759"/>
    </source>
</evidence>
<accession>A0A9N8HIE4</accession>
<keyword evidence="6" id="KW-0378">Hydrolase</keyword>
<evidence type="ECO:0000256" key="7">
    <source>
        <dbReference type="ARBA" id="ARBA00022833"/>
    </source>
</evidence>
<keyword evidence="7" id="KW-0862">Zinc</keyword>
<dbReference type="HAMAP" id="MF_00009">
    <property type="entry name" value="Endoribonucl_YbeY"/>
    <property type="match status" value="1"/>
</dbReference>
<dbReference type="NCBIfam" id="TIGR00043">
    <property type="entry name" value="rRNA maturation RNase YbeY"/>
    <property type="match status" value="1"/>
</dbReference>
<dbReference type="AlphaFoldDB" id="A0A9N8HIE4"/>
<evidence type="ECO:0000256" key="1">
    <source>
        <dbReference type="ARBA" id="ARBA00001947"/>
    </source>
</evidence>
<gene>
    <name evidence="9" type="ORF">SEMRO_495_G154440.1</name>
</gene>
<dbReference type="EMBL" id="CAICTM010000494">
    <property type="protein sequence ID" value="CAB9511648.1"/>
    <property type="molecule type" value="Genomic_DNA"/>
</dbReference>
<evidence type="ECO:0000256" key="8">
    <source>
        <dbReference type="SAM" id="MobiDB-lite"/>
    </source>
</evidence>
<keyword evidence="5" id="KW-0255">Endonuclease</keyword>